<dbReference type="OrthoDB" id="407298at2759"/>
<keyword evidence="6" id="KW-0223">Dioxygenase</keyword>
<dbReference type="Gene3D" id="1.20.245.10">
    <property type="entry name" value="Lipoxygenase-1, Domain 5"/>
    <property type="match status" value="1"/>
</dbReference>
<evidence type="ECO:0000256" key="8">
    <source>
        <dbReference type="ARBA" id="ARBA00023004"/>
    </source>
</evidence>
<dbReference type="PROSITE" id="PS51393">
    <property type="entry name" value="LIPOXYGENASE_3"/>
    <property type="match status" value="1"/>
</dbReference>
<feature type="binding site" evidence="10">
    <location>
        <position position="547"/>
    </location>
    <ligand>
        <name>Fe cation</name>
        <dbReference type="ChEBI" id="CHEBI:24875"/>
        <note>catalytic</note>
    </ligand>
</feature>
<feature type="binding site" evidence="11">
    <location>
        <position position="81"/>
    </location>
    <ligand>
        <name>Ca(2+)</name>
        <dbReference type="ChEBI" id="CHEBI:29108"/>
        <label>1</label>
    </ligand>
</feature>
<dbReference type="PANTHER" id="PTHR11771">
    <property type="entry name" value="LIPOXYGENASE"/>
    <property type="match status" value="1"/>
</dbReference>
<feature type="domain" description="Lipoxygenase" evidence="15">
    <location>
        <begin position="119"/>
        <end position="670"/>
    </location>
</feature>
<keyword evidence="7" id="KW-0560">Oxidoreductase</keyword>
<evidence type="ECO:0000256" key="13">
    <source>
        <dbReference type="PROSITE-ProRule" id="PRU00152"/>
    </source>
</evidence>
<keyword evidence="11" id="KW-0106">Calcium</keyword>
<evidence type="ECO:0000256" key="12">
    <source>
        <dbReference type="PIRSR" id="PIRSR601885-3"/>
    </source>
</evidence>
<feature type="binding site" evidence="10">
    <location>
        <position position="372"/>
    </location>
    <ligand>
        <name>Fe cation</name>
        <dbReference type="ChEBI" id="CHEBI:24875"/>
        <note>catalytic</note>
    </ligand>
</feature>
<comment type="pathway">
    <text evidence="2">Lipid metabolism.</text>
</comment>
<dbReference type="GO" id="GO:0005737">
    <property type="term" value="C:cytoplasm"/>
    <property type="evidence" value="ECO:0007669"/>
    <property type="project" value="UniProtKB-SubCell"/>
</dbReference>
<feature type="site" description="Essential for stabilizing binding to COTL1" evidence="12">
    <location>
        <position position="104"/>
    </location>
</feature>
<evidence type="ECO:0000256" key="5">
    <source>
        <dbReference type="ARBA" id="ARBA00022723"/>
    </source>
</evidence>
<dbReference type="FunFam" id="2.60.60.20:FF:000002">
    <property type="entry name" value="Arachidonate 5-lipoxygenase a"/>
    <property type="match status" value="1"/>
</dbReference>
<dbReference type="InterPro" id="IPR013819">
    <property type="entry name" value="LipOase_C"/>
</dbReference>
<evidence type="ECO:0000256" key="1">
    <source>
        <dbReference type="ARBA" id="ARBA00004496"/>
    </source>
</evidence>
<feature type="binding site" evidence="11">
    <location>
        <position position="80"/>
    </location>
    <ligand>
        <name>Ca(2+)</name>
        <dbReference type="ChEBI" id="CHEBI:29108"/>
        <label>1</label>
    </ligand>
</feature>
<evidence type="ECO:0000256" key="9">
    <source>
        <dbReference type="ARBA" id="ARBA00023098"/>
    </source>
</evidence>
<dbReference type="SMART" id="SM00308">
    <property type="entry name" value="LH2"/>
    <property type="match status" value="1"/>
</dbReference>
<dbReference type="Pfam" id="PF00305">
    <property type="entry name" value="Lipoxygenase"/>
    <property type="match status" value="1"/>
</dbReference>
<keyword evidence="8 10" id="KW-0408">Iron</keyword>
<evidence type="ECO:0000256" key="7">
    <source>
        <dbReference type="ARBA" id="ARBA00023002"/>
    </source>
</evidence>
<dbReference type="GeneID" id="103190915"/>
<dbReference type="CTD" id="239"/>
<evidence type="ECO:0000256" key="10">
    <source>
        <dbReference type="PIRSR" id="PIRSR601885-1"/>
    </source>
</evidence>
<dbReference type="PRINTS" id="PR00467">
    <property type="entry name" value="MAMLPOXGNASE"/>
</dbReference>
<organism evidence="16">
    <name type="scientific">Callorhinchus milii</name>
    <name type="common">Ghost shark</name>
    <dbReference type="NCBI Taxonomy" id="7868"/>
    <lineage>
        <taxon>Eukaryota</taxon>
        <taxon>Metazoa</taxon>
        <taxon>Chordata</taxon>
        <taxon>Craniata</taxon>
        <taxon>Vertebrata</taxon>
        <taxon>Chondrichthyes</taxon>
        <taxon>Holocephali</taxon>
        <taxon>Chimaeriformes</taxon>
        <taxon>Callorhinchidae</taxon>
        <taxon>Callorhinchus</taxon>
    </lineage>
</organism>
<proteinExistence type="evidence at transcript level"/>
<dbReference type="RefSeq" id="XP_042201485.1">
    <property type="nucleotide sequence ID" value="XM_042345551.1"/>
</dbReference>
<feature type="binding site" evidence="10">
    <location>
        <position position="367"/>
    </location>
    <ligand>
        <name>Fe cation</name>
        <dbReference type="ChEBI" id="CHEBI:24875"/>
        <note>catalytic</note>
    </ligand>
</feature>
<dbReference type="InterPro" id="IPR042062">
    <property type="entry name" value="PLAT_LOX_verte"/>
</dbReference>
<evidence type="ECO:0000256" key="2">
    <source>
        <dbReference type="ARBA" id="ARBA00005189"/>
    </source>
</evidence>
<dbReference type="PROSITE" id="PS50095">
    <property type="entry name" value="PLAT"/>
    <property type="match status" value="1"/>
</dbReference>
<dbReference type="Pfam" id="PF01477">
    <property type="entry name" value="PLAT"/>
    <property type="match status" value="1"/>
</dbReference>
<feature type="binding site" evidence="11">
    <location>
        <position position="39"/>
    </location>
    <ligand>
        <name>Ca(2+)</name>
        <dbReference type="ChEBI" id="CHEBI:29108"/>
        <label>2</label>
    </ligand>
</feature>
<dbReference type="CDD" id="cd01753">
    <property type="entry name" value="PLAT_LOX"/>
    <property type="match status" value="1"/>
</dbReference>
<reference evidence="16" key="1">
    <citation type="journal article" date="2014" name="Nature">
        <title>Elephant shark genome provides unique insights into gnathostome evolution.</title>
        <authorList>
            <consortium name="International Elephant Shark Genome Sequencing Consortium"/>
            <person name="Venkatesh B."/>
            <person name="Lee A.P."/>
            <person name="Ravi V."/>
            <person name="Maurya A.K."/>
            <person name="Lian M.M."/>
            <person name="Swann J.B."/>
            <person name="Ohta Y."/>
            <person name="Flajnik M.F."/>
            <person name="Sutoh Y."/>
            <person name="Kasahara M."/>
            <person name="Hoon S."/>
            <person name="Gangu V."/>
            <person name="Roy S.W."/>
            <person name="Irimia M."/>
            <person name="Korzh V."/>
            <person name="Kondrychyn I."/>
            <person name="Lim Z.W."/>
            <person name="Tay B.H."/>
            <person name="Tohari S."/>
            <person name="Kong K.W."/>
            <person name="Ho S."/>
            <person name="Lorente-Galdos B."/>
            <person name="Quilez J."/>
            <person name="Marques-Bonet T."/>
            <person name="Raney B.J."/>
            <person name="Ingham P.W."/>
            <person name="Tay A."/>
            <person name="Hillier L.W."/>
            <person name="Minx P."/>
            <person name="Boehm T."/>
            <person name="Wilson R.K."/>
            <person name="Brenner S."/>
            <person name="Warren W.C."/>
        </authorList>
    </citation>
    <scope>NUCLEOTIDE SEQUENCE</scope>
    <source>
        <tissue evidence="16">Gills</tissue>
    </source>
</reference>
<evidence type="ECO:0000313" key="16">
    <source>
        <dbReference type="EMBL" id="AFO98807.1"/>
    </source>
</evidence>
<evidence type="ECO:0000259" key="15">
    <source>
        <dbReference type="PROSITE" id="PS51393"/>
    </source>
</evidence>
<dbReference type="Gene3D" id="3.10.450.60">
    <property type="match status" value="1"/>
</dbReference>
<keyword evidence="9" id="KW-0443">Lipid metabolism</keyword>
<evidence type="ECO:0000256" key="3">
    <source>
        <dbReference type="ARBA" id="ARBA00009419"/>
    </source>
</evidence>
<keyword evidence="4" id="KW-0963">Cytoplasm</keyword>
<sequence length="670" mass="77434">MFNYRVTVATGTSKYSGTNNYIYITLVGERGESRRVNLDRPFCNDLERGSVGEYEVGSEVDLGAVLLVKLDKEKFLGLEDDWFCLYVTVTTPGGDTRHFPCYRWLSEEARVHIREGPAVRLCDERLPVLLNHRREELQERQSLYRWRLWNYSTPKCIDADTEDDLPLDVKFDQAKEHDFETSLHRALGELYLKKLVVKMDASWDSLQDFERIFWRVKSPIGVFVRENWQDDCFFAYQFLNGCNPCMIQKCWEIPKKFPVTDEMVRDLLPGTTLQQEIKKGNIFLVDYELLEGVPANVIQGKQQFLAAPICLLYQPPSSPLIPIAIQLSQTPGCHSPIFLPSDGSYDWLLAKLWVRSSDFQVHQIINHLCWAHLVGEVFCIATLRQLPAVHPIYKLLTPNTRFTLEINMRGRTELLSESGIITKVVASGGPGMVMFGQRGFRALTYRSLCFPENIEERGVGSLRDYYYRDDGLLIWAAIRKYVESVLGLYYLTDQDVVNDEELQAWLTDVVEEGFQELPDIGFSRVFRSREELWKFLTMAIFTCSAQHSALNNGQYDWCCWVPNSPCTMRQPPPCAKGSVTMEKIMATLPDVSQSSIQMAFTWHLGRPLPDKKLLGFFDEEYFTEKEVIKVIQEFREELNRIDRLIVKRNKGLPIKYEYLRPKQIASSINV</sequence>
<dbReference type="InterPro" id="IPR036226">
    <property type="entry name" value="LipOase_C_sf"/>
</dbReference>
<dbReference type="AlphaFoldDB" id="V9KL88"/>
<comment type="caution">
    <text evidence="13">Lacks conserved residue(s) required for the propagation of feature annotation.</text>
</comment>
<dbReference type="EMBL" id="JW866290">
    <property type="protein sequence ID" value="AFO98807.1"/>
    <property type="molecule type" value="mRNA"/>
</dbReference>
<evidence type="ECO:0000256" key="11">
    <source>
        <dbReference type="PIRSR" id="PIRSR601885-2"/>
    </source>
</evidence>
<keyword evidence="5 10" id="KW-0479">Metal-binding</keyword>
<accession>V9KL88</accession>
<dbReference type="InterPro" id="IPR000907">
    <property type="entry name" value="LipOase"/>
</dbReference>
<evidence type="ECO:0000256" key="6">
    <source>
        <dbReference type="ARBA" id="ARBA00022964"/>
    </source>
</evidence>
<comment type="similarity">
    <text evidence="3">Belongs to the lipoxygenase family.</text>
</comment>
<dbReference type="SUPFAM" id="SSF49723">
    <property type="entry name" value="Lipase/lipooxygenase domain (PLAT/LH2 domain)"/>
    <property type="match status" value="1"/>
</dbReference>
<dbReference type="InterPro" id="IPR036392">
    <property type="entry name" value="PLAT/LH2_dom_sf"/>
</dbReference>
<feature type="domain" description="PLAT" evidence="14">
    <location>
        <begin position="2"/>
        <end position="119"/>
    </location>
</feature>
<evidence type="ECO:0000256" key="4">
    <source>
        <dbReference type="ARBA" id="ARBA00022490"/>
    </source>
</evidence>
<evidence type="ECO:0000259" key="14">
    <source>
        <dbReference type="PROSITE" id="PS50095"/>
    </source>
</evidence>
<dbReference type="InterPro" id="IPR001024">
    <property type="entry name" value="PLAT/LH2_dom"/>
</dbReference>
<dbReference type="SUPFAM" id="SSF48484">
    <property type="entry name" value="Lipoxigenase"/>
    <property type="match status" value="1"/>
</dbReference>
<dbReference type="FunFam" id="1.20.245.10:FF:000001">
    <property type="entry name" value="Arachidonate 5-lipoxygenase a"/>
    <property type="match status" value="1"/>
</dbReference>
<feature type="binding site" evidence="11">
    <location>
        <position position="17"/>
    </location>
    <ligand>
        <name>Ca(2+)</name>
        <dbReference type="ChEBI" id="CHEBI:29108"/>
        <label>1</label>
    </ligand>
</feature>
<comment type="subcellular location">
    <subcellularLocation>
        <location evidence="1">Cytoplasm</location>
    </subcellularLocation>
</comment>
<dbReference type="InterPro" id="IPR001885">
    <property type="entry name" value="LipOase_mml"/>
</dbReference>
<dbReference type="GO" id="GO:0005506">
    <property type="term" value="F:iron ion binding"/>
    <property type="evidence" value="ECO:0007669"/>
    <property type="project" value="InterPro"/>
</dbReference>
<dbReference type="GO" id="GO:0034440">
    <property type="term" value="P:lipid oxidation"/>
    <property type="evidence" value="ECO:0007669"/>
    <property type="project" value="InterPro"/>
</dbReference>
<dbReference type="KEGG" id="cmk:103190915"/>
<protein>
    <submittedName>
        <fullName evidence="16">Arachidonate 5-lipoxygenase-like protein</fullName>
    </submittedName>
</protein>
<name>V9KL88_CALMI</name>
<dbReference type="PRINTS" id="PR00087">
    <property type="entry name" value="LIPOXYGENASE"/>
</dbReference>
<dbReference type="Gene3D" id="2.60.60.20">
    <property type="entry name" value="PLAT/LH2 domain"/>
    <property type="match status" value="1"/>
</dbReference>
<dbReference type="GO" id="GO:0016702">
    <property type="term" value="F:oxidoreductase activity, acting on single donors with incorporation of molecular oxygen, incorporation of two atoms of oxygen"/>
    <property type="evidence" value="ECO:0007669"/>
    <property type="project" value="InterPro"/>
</dbReference>
<comment type="cofactor">
    <cofactor evidence="10">
        <name>Fe cation</name>
        <dbReference type="ChEBI" id="CHEBI:24875"/>
    </cofactor>
    <text evidence="10">Binds 1 Fe cation per subunit.</text>
</comment>